<dbReference type="Proteomes" id="UP000010366">
    <property type="component" value="Chromosome"/>
</dbReference>
<dbReference type="EMBL" id="CP003600">
    <property type="protein sequence ID" value="AFY93549.1"/>
    <property type="molecule type" value="Genomic_DNA"/>
</dbReference>
<feature type="signal peptide" evidence="1">
    <location>
        <begin position="1"/>
        <end position="30"/>
    </location>
</feature>
<protein>
    <recommendedName>
        <fullName evidence="4">Bacterial sensory transduction regulator</fullName>
    </recommendedName>
</protein>
<keyword evidence="1" id="KW-0732">Signal</keyword>
<dbReference type="HOGENOM" id="CLU_133119_0_0_3"/>
<dbReference type="AlphaFoldDB" id="K9UH59"/>
<dbReference type="eggNOG" id="COG0265">
    <property type="taxonomic scope" value="Bacteria"/>
</dbReference>
<dbReference type="RefSeq" id="WP_015159696.1">
    <property type="nucleotide sequence ID" value="NC_019697.1"/>
</dbReference>
<dbReference type="OrthoDB" id="511454at2"/>
<feature type="chain" id="PRO_5003936556" description="Bacterial sensory transduction regulator" evidence="1">
    <location>
        <begin position="31"/>
        <end position="171"/>
    </location>
</feature>
<proteinExistence type="predicted"/>
<organism evidence="2 3">
    <name type="scientific">Chamaesiphon minutus (strain ATCC 27169 / PCC 6605)</name>
    <dbReference type="NCBI Taxonomy" id="1173020"/>
    <lineage>
        <taxon>Bacteria</taxon>
        <taxon>Bacillati</taxon>
        <taxon>Cyanobacteriota</taxon>
        <taxon>Cyanophyceae</taxon>
        <taxon>Gomontiellales</taxon>
        <taxon>Chamaesiphonaceae</taxon>
        <taxon>Chamaesiphon</taxon>
    </lineage>
</organism>
<sequence length="171" mass="18734">MNRPFSLKNLSLVVATSSILLCSFSPIANAGETDARVKAALEKAGIKYEITSDGDFKVLVTCPNDRTQVVLIDSNTNKINGTTVELREVYALAYKSSGLLSAELSDKMMRQSHEKKIGSWEVIRTSSNNNLAIFTAKVDAKLDENSLAKIINSIGLVADNMEKEISNKDEY</sequence>
<reference evidence="2 3" key="1">
    <citation type="submission" date="2012-05" db="EMBL/GenBank/DDBJ databases">
        <title>Finished chromosome of genome of Chamaesiphon sp. PCC 6605.</title>
        <authorList>
            <consortium name="US DOE Joint Genome Institute"/>
            <person name="Gugger M."/>
            <person name="Coursin T."/>
            <person name="Rippka R."/>
            <person name="Tandeau De Marsac N."/>
            <person name="Huntemann M."/>
            <person name="Wei C.-L."/>
            <person name="Han J."/>
            <person name="Detter J.C."/>
            <person name="Han C."/>
            <person name="Tapia R."/>
            <person name="Chen A."/>
            <person name="Kyrpides N."/>
            <person name="Mavromatis K."/>
            <person name="Markowitz V."/>
            <person name="Szeto E."/>
            <person name="Ivanova N."/>
            <person name="Pagani I."/>
            <person name="Pati A."/>
            <person name="Goodwin L."/>
            <person name="Nordberg H.P."/>
            <person name="Cantor M.N."/>
            <person name="Hua S.X."/>
            <person name="Woyke T."/>
            <person name="Kerfeld C.A."/>
        </authorList>
    </citation>
    <scope>NUCLEOTIDE SEQUENCE [LARGE SCALE GENOMIC DNA]</scope>
    <source>
        <strain evidence="3">ATCC 27169 / PCC 6605</strain>
    </source>
</reference>
<keyword evidence="3" id="KW-1185">Reference proteome</keyword>
<evidence type="ECO:0000313" key="3">
    <source>
        <dbReference type="Proteomes" id="UP000010366"/>
    </source>
</evidence>
<accession>K9UH59</accession>
<name>K9UH59_CHAP6</name>
<evidence type="ECO:0008006" key="4">
    <source>
        <dbReference type="Google" id="ProtNLM"/>
    </source>
</evidence>
<gene>
    <name evidence="2" type="ORF">Cha6605_2495</name>
</gene>
<dbReference type="KEGG" id="cmp:Cha6605_2495"/>
<evidence type="ECO:0000256" key="1">
    <source>
        <dbReference type="SAM" id="SignalP"/>
    </source>
</evidence>
<evidence type="ECO:0000313" key="2">
    <source>
        <dbReference type="EMBL" id="AFY93549.1"/>
    </source>
</evidence>